<feature type="domain" description="GAG-pre-integrase" evidence="2">
    <location>
        <begin position="221"/>
        <end position="287"/>
    </location>
</feature>
<dbReference type="InterPro" id="IPR013103">
    <property type="entry name" value="RVT_2"/>
</dbReference>
<dbReference type="AlphaFoldDB" id="A0A371H997"/>
<dbReference type="Pfam" id="PF13976">
    <property type="entry name" value="gag_pre-integrs"/>
    <property type="match status" value="1"/>
</dbReference>
<comment type="caution">
    <text evidence="4">The sequence shown here is derived from an EMBL/GenBank/DDBJ whole genome shotgun (WGS) entry which is preliminary data.</text>
</comment>
<dbReference type="Pfam" id="PF07727">
    <property type="entry name" value="RVT_2"/>
    <property type="match status" value="1"/>
</dbReference>
<evidence type="ECO:0000259" key="1">
    <source>
        <dbReference type="Pfam" id="PF07727"/>
    </source>
</evidence>
<protein>
    <recommendedName>
        <fullName evidence="6">Reverse transcriptase Ty1/copia-type domain-containing protein</fullName>
    </recommendedName>
</protein>
<keyword evidence="5" id="KW-1185">Reference proteome</keyword>
<evidence type="ECO:0000259" key="3">
    <source>
        <dbReference type="Pfam" id="PF25597"/>
    </source>
</evidence>
<evidence type="ECO:0000313" key="5">
    <source>
        <dbReference type="Proteomes" id="UP000257109"/>
    </source>
</evidence>
<organism evidence="4 5">
    <name type="scientific">Mucuna pruriens</name>
    <name type="common">Velvet bean</name>
    <name type="synonym">Dolichos pruriens</name>
    <dbReference type="NCBI Taxonomy" id="157652"/>
    <lineage>
        <taxon>Eukaryota</taxon>
        <taxon>Viridiplantae</taxon>
        <taxon>Streptophyta</taxon>
        <taxon>Embryophyta</taxon>
        <taxon>Tracheophyta</taxon>
        <taxon>Spermatophyta</taxon>
        <taxon>Magnoliopsida</taxon>
        <taxon>eudicotyledons</taxon>
        <taxon>Gunneridae</taxon>
        <taxon>Pentapetalae</taxon>
        <taxon>rosids</taxon>
        <taxon>fabids</taxon>
        <taxon>Fabales</taxon>
        <taxon>Fabaceae</taxon>
        <taxon>Papilionoideae</taxon>
        <taxon>50 kb inversion clade</taxon>
        <taxon>NPAAA clade</taxon>
        <taxon>indigoferoid/millettioid clade</taxon>
        <taxon>Phaseoleae</taxon>
        <taxon>Mucuna</taxon>
    </lineage>
</organism>
<proteinExistence type="predicted"/>
<evidence type="ECO:0000313" key="4">
    <source>
        <dbReference type="EMBL" id="RDX99349.1"/>
    </source>
</evidence>
<dbReference type="OrthoDB" id="1745136at2759"/>
<sequence>MLGGLTSKTSTIMAAKGVGSPQLSRTLQLSKDGSVNSSKQKSNPINKGAIMDGEGCTHCWNKKHTRNTCFKLHGYLGWWHDLKEKKSTNIAIVVITKPQLSLISLVDRNNESINPTSDQGNQSVVLLLFTHTEEEGWLVDSRDINHMTHYSNDFTNSTTPRKTHITNGNGVSYPIVRAGTIELSSSISLSNTLLVLSLSNKILSDIFTKEIIRYGTKRGDLYYMDDFNSSKINNVQHIDGPKQKLLHLWHCRLGHPSYGYIKHFLPHLFSNVGQSELQCETYILAKSHHCNTLIFGVIPCHHLIRNSVHKNDVFFVLCVFHAMAKTHFSINIQTIRFDNGGDKLDPCVVWCIFLGYATHTEGYHYCDPIGKCHYTTIDASFLESKSYYSPVTTLDPQQNTRTSLQAETNPTTLQAETNPVQFDEAKHDEAMIATPLSNVLDDDSLEVVHEVRSLDLSLMKILILILGTNYWHAPSTQLLITVIGYTQTYNIDYEETFSPVAKLNTVKILFLAVNLDWSLHQYNVKNAFLHGDLEEKVYMDIPPGYVVPSKDISVCKLERALYGLK</sequence>
<feature type="domain" description="Reverse transcriptase Ty1/copia-type" evidence="1">
    <location>
        <begin position="482"/>
        <end position="565"/>
    </location>
</feature>
<name>A0A371H997_MUCPR</name>
<evidence type="ECO:0000259" key="2">
    <source>
        <dbReference type="Pfam" id="PF13976"/>
    </source>
</evidence>
<feature type="domain" description="Retroviral polymerase SH3-like" evidence="3">
    <location>
        <begin position="341"/>
        <end position="389"/>
    </location>
</feature>
<dbReference type="Pfam" id="PF25597">
    <property type="entry name" value="SH3_retrovirus"/>
    <property type="match status" value="1"/>
</dbReference>
<gene>
    <name evidence="4" type="ORF">CR513_17605</name>
</gene>
<dbReference type="EMBL" id="QJKJ01003249">
    <property type="protein sequence ID" value="RDX99349.1"/>
    <property type="molecule type" value="Genomic_DNA"/>
</dbReference>
<dbReference type="InterPro" id="IPR057670">
    <property type="entry name" value="SH3_retrovirus"/>
</dbReference>
<feature type="non-terminal residue" evidence="4">
    <location>
        <position position="1"/>
    </location>
</feature>
<evidence type="ECO:0008006" key="6">
    <source>
        <dbReference type="Google" id="ProtNLM"/>
    </source>
</evidence>
<accession>A0A371H997</accession>
<dbReference type="Proteomes" id="UP000257109">
    <property type="component" value="Unassembled WGS sequence"/>
</dbReference>
<reference evidence="4" key="1">
    <citation type="submission" date="2018-05" db="EMBL/GenBank/DDBJ databases">
        <title>Draft genome of Mucuna pruriens seed.</title>
        <authorList>
            <person name="Nnadi N.E."/>
            <person name="Vos R."/>
            <person name="Hasami M.H."/>
            <person name="Devisetty U.K."/>
            <person name="Aguiy J.C."/>
        </authorList>
    </citation>
    <scope>NUCLEOTIDE SEQUENCE [LARGE SCALE GENOMIC DNA]</scope>
    <source>
        <strain evidence="4">JCA_2017</strain>
    </source>
</reference>
<dbReference type="InterPro" id="IPR025724">
    <property type="entry name" value="GAG-pre-integrase_dom"/>
</dbReference>